<keyword evidence="4 6" id="KW-1133">Transmembrane helix</keyword>
<dbReference type="RefSeq" id="WP_012107159.1">
    <property type="nucleotide sequence ID" value="NC_009712.1"/>
</dbReference>
<feature type="transmembrane region" description="Helical" evidence="6">
    <location>
        <begin position="114"/>
        <end position="132"/>
    </location>
</feature>
<dbReference type="GeneID" id="5410912"/>
<feature type="transmembrane region" description="Helical" evidence="6">
    <location>
        <begin position="49"/>
        <end position="70"/>
    </location>
</feature>
<comment type="similarity">
    <text evidence="2">Belongs to the GtrA family.</text>
</comment>
<evidence type="ECO:0000259" key="7">
    <source>
        <dbReference type="Pfam" id="PF04138"/>
    </source>
</evidence>
<evidence type="ECO:0000256" key="1">
    <source>
        <dbReference type="ARBA" id="ARBA00004141"/>
    </source>
</evidence>
<keyword evidence="3 6" id="KW-0812">Transmembrane</keyword>
<protein>
    <submittedName>
        <fullName evidence="8">GtrA family protein</fullName>
    </submittedName>
</protein>
<dbReference type="EMBL" id="CP000780">
    <property type="protein sequence ID" value="ABS56115.1"/>
    <property type="molecule type" value="Genomic_DNA"/>
</dbReference>
<dbReference type="HOGENOM" id="CLU_083873_6_3_2"/>
<dbReference type="GO" id="GO:0000271">
    <property type="term" value="P:polysaccharide biosynthetic process"/>
    <property type="evidence" value="ECO:0007669"/>
    <property type="project" value="InterPro"/>
</dbReference>
<feature type="transmembrane region" description="Helical" evidence="6">
    <location>
        <begin position="22"/>
        <end position="43"/>
    </location>
</feature>
<keyword evidence="9" id="KW-1185">Reference proteome</keyword>
<evidence type="ECO:0000313" key="8">
    <source>
        <dbReference type="EMBL" id="ABS56115.1"/>
    </source>
</evidence>
<dbReference type="OrthoDB" id="76366at2157"/>
<gene>
    <name evidence="8" type="ordered locus">Mboo_1598</name>
</gene>
<dbReference type="InterPro" id="IPR051401">
    <property type="entry name" value="GtrA_CellWall_Glycosyl"/>
</dbReference>
<proteinExistence type="inferred from homology"/>
<dbReference type="KEGG" id="mbn:Mboo_1598"/>
<dbReference type="Proteomes" id="UP000002408">
    <property type="component" value="Chromosome"/>
</dbReference>
<reference evidence="9" key="1">
    <citation type="journal article" date="2015" name="Microbiology">
        <title>Genome of Methanoregula boonei 6A8 reveals adaptations to oligotrophic peatland environments.</title>
        <authorList>
            <person name="Braeuer S."/>
            <person name="Cadillo-Quiroz H."/>
            <person name="Kyrpides N."/>
            <person name="Woyke T."/>
            <person name="Goodwin L."/>
            <person name="Detter C."/>
            <person name="Podell S."/>
            <person name="Yavitt J.B."/>
            <person name="Zinder S.H."/>
        </authorList>
    </citation>
    <scope>NUCLEOTIDE SEQUENCE [LARGE SCALE GENOMIC DNA]</scope>
    <source>
        <strain evidence="9">DSM 21154 / JCM 14090 / 6A8</strain>
    </source>
</reference>
<evidence type="ECO:0000256" key="2">
    <source>
        <dbReference type="ARBA" id="ARBA00009399"/>
    </source>
</evidence>
<dbReference type="Pfam" id="PF04138">
    <property type="entry name" value="GtrA_DPMS_TM"/>
    <property type="match status" value="1"/>
</dbReference>
<dbReference type="PANTHER" id="PTHR38459">
    <property type="entry name" value="PROPHAGE BACTOPRENOL-LINKED GLUCOSE TRANSLOCASE HOMOLOG"/>
    <property type="match status" value="1"/>
</dbReference>
<evidence type="ECO:0000256" key="4">
    <source>
        <dbReference type="ARBA" id="ARBA00022989"/>
    </source>
</evidence>
<comment type="subcellular location">
    <subcellularLocation>
        <location evidence="1">Membrane</location>
        <topology evidence="1">Multi-pass membrane protein</topology>
    </subcellularLocation>
</comment>
<dbReference type="GO" id="GO:0005886">
    <property type="term" value="C:plasma membrane"/>
    <property type="evidence" value="ECO:0007669"/>
    <property type="project" value="TreeGrafter"/>
</dbReference>
<feature type="domain" description="GtrA/DPMS transmembrane" evidence="7">
    <location>
        <begin position="25"/>
        <end position="139"/>
    </location>
</feature>
<sequence>MDVWEGDGPVASVARLLSREKIPGFVVIGIISTILDLGLLYGLTEYFHIWYLLSATVSYSCGMVLNFLLNKFLNFQDTSRHYLWQFVTFALISSTGLALTLGVLYIAVEIFSQNYLVAKLIAIILSFAWNYLGQSRITFSLGKHRISGDRRDYLR</sequence>
<dbReference type="InterPro" id="IPR007267">
    <property type="entry name" value="GtrA_DPMS_TM"/>
</dbReference>
<accession>A7I8Q4</accession>
<dbReference type="STRING" id="456442.Mboo_1598"/>
<feature type="transmembrane region" description="Helical" evidence="6">
    <location>
        <begin position="82"/>
        <end position="108"/>
    </location>
</feature>
<evidence type="ECO:0000256" key="3">
    <source>
        <dbReference type="ARBA" id="ARBA00022692"/>
    </source>
</evidence>
<dbReference type="eggNOG" id="arCOG02228">
    <property type="taxonomic scope" value="Archaea"/>
</dbReference>
<evidence type="ECO:0000256" key="6">
    <source>
        <dbReference type="SAM" id="Phobius"/>
    </source>
</evidence>
<keyword evidence="5 6" id="KW-0472">Membrane</keyword>
<dbReference type="PANTHER" id="PTHR38459:SF1">
    <property type="entry name" value="PROPHAGE BACTOPRENOL-LINKED GLUCOSE TRANSLOCASE HOMOLOG"/>
    <property type="match status" value="1"/>
</dbReference>
<organism evidence="8 9">
    <name type="scientific">Methanoregula boonei (strain DSM 21154 / JCM 14090 / 6A8)</name>
    <dbReference type="NCBI Taxonomy" id="456442"/>
    <lineage>
        <taxon>Archaea</taxon>
        <taxon>Methanobacteriati</taxon>
        <taxon>Methanobacteriota</taxon>
        <taxon>Stenosarchaea group</taxon>
        <taxon>Methanomicrobia</taxon>
        <taxon>Methanomicrobiales</taxon>
        <taxon>Methanoregulaceae</taxon>
        <taxon>Methanoregula</taxon>
    </lineage>
</organism>
<name>A7I8Q4_METB6</name>
<evidence type="ECO:0000256" key="5">
    <source>
        <dbReference type="ARBA" id="ARBA00023136"/>
    </source>
</evidence>
<evidence type="ECO:0000313" key="9">
    <source>
        <dbReference type="Proteomes" id="UP000002408"/>
    </source>
</evidence>
<dbReference type="AlphaFoldDB" id="A7I8Q4"/>